<reference evidence="10 11" key="1">
    <citation type="submission" date="2014-06" db="EMBL/GenBank/DDBJ databases">
        <title>Helicobacter pullorum isolates in fresh chicken meat - phenotypic and genotypic features.</title>
        <authorList>
            <person name="Borges V."/>
            <person name="Santos A."/>
            <person name="Correia C.B."/>
            <person name="Saraiva M."/>
            <person name="Menard A."/>
            <person name="Vieira L."/>
            <person name="Sampaio D.A."/>
            <person name="Gomes J.P."/>
            <person name="Oleastro M."/>
        </authorList>
    </citation>
    <scope>NUCLEOTIDE SEQUENCE [LARGE SCALE GENOMIC DNA]</scope>
    <source>
        <strain evidence="10 11">229334/12</strain>
    </source>
</reference>
<feature type="transmembrane region" description="Helical" evidence="7">
    <location>
        <begin position="282"/>
        <end position="307"/>
    </location>
</feature>
<organism evidence="10 11">
    <name type="scientific">Helicobacter pullorum</name>
    <dbReference type="NCBI Taxonomy" id="35818"/>
    <lineage>
        <taxon>Bacteria</taxon>
        <taxon>Pseudomonadati</taxon>
        <taxon>Campylobacterota</taxon>
        <taxon>Epsilonproteobacteria</taxon>
        <taxon>Campylobacterales</taxon>
        <taxon>Helicobacteraceae</taxon>
        <taxon>Helicobacter</taxon>
    </lineage>
</organism>
<evidence type="ECO:0000256" key="1">
    <source>
        <dbReference type="ARBA" id="ARBA00004651"/>
    </source>
</evidence>
<evidence type="ECO:0000256" key="4">
    <source>
        <dbReference type="ARBA" id="ARBA00022989"/>
    </source>
</evidence>
<accession>A0A0N0LTS4</accession>
<keyword evidence="5 7" id="KW-0472">Membrane</keyword>
<feature type="transmembrane region" description="Helical" evidence="7">
    <location>
        <begin position="328"/>
        <end position="357"/>
    </location>
</feature>
<dbReference type="GO" id="GO:0005886">
    <property type="term" value="C:plasma membrane"/>
    <property type="evidence" value="ECO:0007669"/>
    <property type="project" value="UniProtKB-SubCell"/>
</dbReference>
<dbReference type="InterPro" id="IPR003838">
    <property type="entry name" value="ABC3_permease_C"/>
</dbReference>
<keyword evidence="2" id="KW-1003">Cell membrane</keyword>
<feature type="transmembrane region" description="Helical" evidence="7">
    <location>
        <begin position="369"/>
        <end position="389"/>
    </location>
</feature>
<comment type="similarity">
    <text evidence="6">Belongs to the ABC-4 integral membrane protein family.</text>
</comment>
<evidence type="ECO:0000256" key="6">
    <source>
        <dbReference type="ARBA" id="ARBA00038076"/>
    </source>
</evidence>
<dbReference type="AlphaFoldDB" id="A0A0N0LTS4"/>
<feature type="transmembrane region" description="Helical" evidence="7">
    <location>
        <begin position="21"/>
        <end position="41"/>
    </location>
</feature>
<dbReference type="STRING" id="35818.HPU229336_02130"/>
<evidence type="ECO:0000259" key="9">
    <source>
        <dbReference type="Pfam" id="PF12704"/>
    </source>
</evidence>
<evidence type="ECO:0000256" key="3">
    <source>
        <dbReference type="ARBA" id="ARBA00022692"/>
    </source>
</evidence>
<evidence type="ECO:0000256" key="5">
    <source>
        <dbReference type="ARBA" id="ARBA00023136"/>
    </source>
</evidence>
<dbReference type="Proteomes" id="UP000037997">
    <property type="component" value="Unassembled WGS sequence"/>
</dbReference>
<name>A0A0N0LTS4_9HELI</name>
<feature type="domain" description="ABC3 transporter permease C-terminal" evidence="8">
    <location>
        <begin position="286"/>
        <end position="399"/>
    </location>
</feature>
<keyword evidence="3 7" id="KW-0812">Transmembrane</keyword>
<dbReference type="PATRIC" id="fig|35818.11.peg.1369"/>
<keyword evidence="4 7" id="KW-1133">Transmembrane helix</keyword>
<dbReference type="Pfam" id="PF02687">
    <property type="entry name" value="FtsX"/>
    <property type="match status" value="1"/>
</dbReference>
<protein>
    <submittedName>
        <fullName evidence="10">Multidrug ABC transporter substrate-binding protein</fullName>
    </submittedName>
</protein>
<comment type="caution">
    <text evidence="10">The sequence shown here is derived from an EMBL/GenBank/DDBJ whole genome shotgun (WGS) entry which is preliminary data.</text>
</comment>
<evidence type="ECO:0000256" key="7">
    <source>
        <dbReference type="SAM" id="Phobius"/>
    </source>
</evidence>
<proteinExistence type="inferred from homology"/>
<gene>
    <name evidence="10" type="ORF">HPU229334_06930</name>
</gene>
<evidence type="ECO:0000313" key="11">
    <source>
        <dbReference type="Proteomes" id="UP000037997"/>
    </source>
</evidence>
<dbReference type="InterPro" id="IPR050250">
    <property type="entry name" value="Macrolide_Exporter_MacB"/>
</dbReference>
<dbReference type="PANTHER" id="PTHR30572">
    <property type="entry name" value="MEMBRANE COMPONENT OF TRANSPORTER-RELATED"/>
    <property type="match status" value="1"/>
</dbReference>
<evidence type="ECO:0000313" key="10">
    <source>
        <dbReference type="EMBL" id="KPH55559.1"/>
    </source>
</evidence>
<feature type="domain" description="MacB-like periplasmic core" evidence="9">
    <location>
        <begin position="21"/>
        <end position="243"/>
    </location>
</feature>
<evidence type="ECO:0000256" key="2">
    <source>
        <dbReference type="ARBA" id="ARBA00022475"/>
    </source>
</evidence>
<dbReference type="EMBL" id="JNOC01000035">
    <property type="protein sequence ID" value="KPH55559.1"/>
    <property type="molecule type" value="Genomic_DNA"/>
</dbReference>
<dbReference type="PANTHER" id="PTHR30572:SF4">
    <property type="entry name" value="ABC TRANSPORTER PERMEASE YTRF"/>
    <property type="match status" value="1"/>
</dbReference>
<dbReference type="Pfam" id="PF12704">
    <property type="entry name" value="MacB_PCD"/>
    <property type="match status" value="1"/>
</dbReference>
<dbReference type="InterPro" id="IPR025857">
    <property type="entry name" value="MacB_PCD"/>
</dbReference>
<evidence type="ECO:0000259" key="8">
    <source>
        <dbReference type="Pfam" id="PF02687"/>
    </source>
</evidence>
<dbReference type="RefSeq" id="WP_054198052.1">
    <property type="nucleotide sequence ID" value="NZ_JNOC01000035.1"/>
</dbReference>
<dbReference type="GO" id="GO:0022857">
    <property type="term" value="F:transmembrane transporter activity"/>
    <property type="evidence" value="ECO:0007669"/>
    <property type="project" value="TreeGrafter"/>
</dbReference>
<sequence length="406" mass="44445">MILNAFFLAFRQIRRNFLRAILTMLGVIIGVGAVIIMITLGNGTTQVITERMSSLGSNILLVFPARDQTPGKGGRKQFMLQDVEDLELQIGHLVRAIAPLSSTSVLAQFRQGNTQTQAQGINVDYFIATNWEVTQGRNFTKEEYRAGSNVCIIGESVRKNLFNTNNVNPLGMRIRLGSIVCDCVGILESKGQGAMGNDQDDVILLPLKTYQRSISKSDSLYNISRLMISLKDEVDSTMAVGEIIGALRGIRNIREGQKDDFEIMDTKQIIEMMKSTTANLTLFLGAIAGVSLIVGGIGIMNIMLVSVTERTKEIGTRLAIGALESEVLLQFLIEAVTLSSLGGLIGIILAFFGSLGISHLMQIPFDFDYSVALIAFIFSAFIGILFGYLPARRASRLNPIDALRHE</sequence>
<comment type="subcellular location">
    <subcellularLocation>
        <location evidence="1">Cell membrane</location>
        <topology evidence="1">Multi-pass membrane protein</topology>
    </subcellularLocation>
</comment>